<proteinExistence type="predicted"/>
<gene>
    <name evidence="1" type="ORF">Taro_009048</name>
</gene>
<evidence type="ECO:0000313" key="2">
    <source>
        <dbReference type="Proteomes" id="UP000652761"/>
    </source>
</evidence>
<evidence type="ECO:0000313" key="1">
    <source>
        <dbReference type="EMBL" id="MQL76650.1"/>
    </source>
</evidence>
<protein>
    <submittedName>
        <fullName evidence="1">Uncharacterized protein</fullName>
    </submittedName>
</protein>
<dbReference type="EMBL" id="NMUH01000310">
    <property type="protein sequence ID" value="MQL76650.1"/>
    <property type="molecule type" value="Genomic_DNA"/>
</dbReference>
<feature type="non-terminal residue" evidence="1">
    <location>
        <position position="106"/>
    </location>
</feature>
<organism evidence="1 2">
    <name type="scientific">Colocasia esculenta</name>
    <name type="common">Wild taro</name>
    <name type="synonym">Arum esculentum</name>
    <dbReference type="NCBI Taxonomy" id="4460"/>
    <lineage>
        <taxon>Eukaryota</taxon>
        <taxon>Viridiplantae</taxon>
        <taxon>Streptophyta</taxon>
        <taxon>Embryophyta</taxon>
        <taxon>Tracheophyta</taxon>
        <taxon>Spermatophyta</taxon>
        <taxon>Magnoliopsida</taxon>
        <taxon>Liliopsida</taxon>
        <taxon>Araceae</taxon>
        <taxon>Aroideae</taxon>
        <taxon>Colocasieae</taxon>
        <taxon>Colocasia</taxon>
    </lineage>
</organism>
<reference evidence="1" key="1">
    <citation type="submission" date="2017-07" db="EMBL/GenBank/DDBJ databases">
        <title>Taro Niue Genome Assembly and Annotation.</title>
        <authorList>
            <person name="Atibalentja N."/>
            <person name="Keating K."/>
            <person name="Fields C.J."/>
        </authorList>
    </citation>
    <scope>NUCLEOTIDE SEQUENCE</scope>
    <source>
        <strain evidence="1">Niue_2</strain>
        <tissue evidence="1">Leaf</tissue>
    </source>
</reference>
<sequence>LVGWCAGVVQWTGARWLYRANIGEGDGSANSHRGSTVVRHPRGLCAGCLVHHKLVDNLNLVVEYDLRNDIDHLRPYKKTQQLHTWRNEMANLTWRKRYKVEFLNEE</sequence>
<keyword evidence="2" id="KW-1185">Reference proteome</keyword>
<dbReference type="AlphaFoldDB" id="A0A843U3X5"/>
<dbReference type="Proteomes" id="UP000652761">
    <property type="component" value="Unassembled WGS sequence"/>
</dbReference>
<dbReference type="OrthoDB" id="512667at2759"/>
<comment type="caution">
    <text evidence="1">The sequence shown here is derived from an EMBL/GenBank/DDBJ whole genome shotgun (WGS) entry which is preliminary data.</text>
</comment>
<accession>A0A843U3X5</accession>
<name>A0A843U3X5_COLES</name>